<organism evidence="3 4">
    <name type="scientific">Spartinivicinus poritis</name>
    <dbReference type="NCBI Taxonomy" id="2994640"/>
    <lineage>
        <taxon>Bacteria</taxon>
        <taxon>Pseudomonadati</taxon>
        <taxon>Pseudomonadota</taxon>
        <taxon>Gammaproteobacteria</taxon>
        <taxon>Oceanospirillales</taxon>
        <taxon>Zooshikellaceae</taxon>
        <taxon>Spartinivicinus</taxon>
    </lineage>
</organism>
<dbReference type="Pfam" id="PF13115">
    <property type="entry name" value="YtkA"/>
    <property type="match status" value="1"/>
</dbReference>
<proteinExistence type="predicted"/>
<dbReference type="Proteomes" id="UP001528823">
    <property type="component" value="Unassembled WGS sequence"/>
</dbReference>
<evidence type="ECO:0000313" key="4">
    <source>
        <dbReference type="Proteomes" id="UP001528823"/>
    </source>
</evidence>
<evidence type="ECO:0000313" key="3">
    <source>
        <dbReference type="EMBL" id="MDE1460729.1"/>
    </source>
</evidence>
<comment type="caution">
    <text evidence="3">The sequence shown here is derived from an EMBL/GenBank/DDBJ whole genome shotgun (WGS) entry which is preliminary data.</text>
</comment>
<accession>A0ABT5U2Y8</accession>
<dbReference type="InterPro" id="IPR032693">
    <property type="entry name" value="YtkA-like_dom"/>
</dbReference>
<dbReference type="RefSeq" id="WP_274687101.1">
    <property type="nucleotide sequence ID" value="NZ_JAPMOU010000002.1"/>
</dbReference>
<reference evidence="3 4" key="1">
    <citation type="submission" date="2022-11" db="EMBL/GenBank/DDBJ databases">
        <title>Spartinivicinus poritis sp. nov., isolated from scleractinian coral Porites lutea.</title>
        <authorList>
            <person name="Zhang G."/>
            <person name="Cai L."/>
            <person name="Wei Q."/>
        </authorList>
    </citation>
    <scope>NUCLEOTIDE SEQUENCE [LARGE SCALE GENOMIC DNA]</scope>
    <source>
        <strain evidence="3 4">A2-2</strain>
    </source>
</reference>
<name>A0ABT5U2Y8_9GAMM</name>
<protein>
    <submittedName>
        <fullName evidence="3">FixH family protein</fullName>
    </submittedName>
</protein>
<gene>
    <name evidence="3" type="ORF">ORQ98_01990</name>
</gene>
<sequence>MDKKIIKKISNFNKSAVLMVSYSLLCFSIEGRASDLIKNSEIIKIANELIIDARKQELASMQIISRANQIRKQVNSLRATARTLTEKTIKQQLTTAADTLAEQIALWQQQGADNRQKSSDYFTYGRQLLTKAFKEQWQAKIKLDGEIALMPATQPLIAHNTQIRSVHPSMPKTMQDTGSPASGMTLSVPSLSAQSIPTPLDTDSFQLSRDINFFSHVEPVADTSQQQPMVPLNQIHQWRLMLSDLTAQPISGKNINVRGHMPGHVHGLPTQPKVTKEVEPGVYLVEGMKFQMIGWWVIEFDIPHQGGVDTIKFNVVL</sequence>
<dbReference type="EMBL" id="JAPMOU010000002">
    <property type="protein sequence ID" value="MDE1460729.1"/>
    <property type="molecule type" value="Genomic_DNA"/>
</dbReference>
<evidence type="ECO:0000256" key="1">
    <source>
        <dbReference type="SAM" id="Coils"/>
    </source>
</evidence>
<evidence type="ECO:0000259" key="2">
    <source>
        <dbReference type="Pfam" id="PF13115"/>
    </source>
</evidence>
<keyword evidence="4" id="KW-1185">Reference proteome</keyword>
<keyword evidence="1" id="KW-0175">Coiled coil</keyword>
<feature type="coiled-coil region" evidence="1">
    <location>
        <begin position="67"/>
        <end position="110"/>
    </location>
</feature>
<feature type="domain" description="YtkA-like" evidence="2">
    <location>
        <begin position="243"/>
        <end position="299"/>
    </location>
</feature>